<keyword evidence="2" id="KW-0813">Transport</keyword>
<dbReference type="Gene3D" id="1.20.5.110">
    <property type="match status" value="1"/>
</dbReference>
<dbReference type="CDD" id="cd15859">
    <property type="entry name" value="SNARE_SYN8"/>
    <property type="match status" value="1"/>
</dbReference>
<organism evidence="8 9">
    <name type="scientific">Paraglomus brasilianum</name>
    <dbReference type="NCBI Taxonomy" id="144538"/>
    <lineage>
        <taxon>Eukaryota</taxon>
        <taxon>Fungi</taxon>
        <taxon>Fungi incertae sedis</taxon>
        <taxon>Mucoromycota</taxon>
        <taxon>Glomeromycotina</taxon>
        <taxon>Glomeromycetes</taxon>
        <taxon>Paraglomerales</taxon>
        <taxon>Paraglomeraceae</taxon>
        <taxon>Paraglomus</taxon>
    </lineage>
</organism>
<name>A0A9N9D9Z1_9GLOM</name>
<dbReference type="Pfam" id="PF05739">
    <property type="entry name" value="SNARE"/>
    <property type="match status" value="1"/>
</dbReference>
<dbReference type="OrthoDB" id="244190at2759"/>
<feature type="transmembrane region" description="Helical" evidence="6">
    <location>
        <begin position="211"/>
        <end position="227"/>
    </location>
</feature>
<dbReference type="AlphaFoldDB" id="A0A9N9D9Z1"/>
<sequence>MDKSAVLIALADDTLLTISERNRCKSENIDHESHDITIQKNFERLRNGIKTLERDLSAAEESGSLSSKELKEREDNLIRLTKQVESLESLMGENHDISARELLLGLNASTEPRKTKTVRFSDQIVEPDELDNSQVLQLQQRIIQDQDADLDRLDVAIGRQREIGLRIGEELDYHVELLEDTESLVDRTDSRLNKAKRNLGKVSRKVKEHKLGCLVFLLILILFVLVAI</sequence>
<dbReference type="GO" id="GO:0048278">
    <property type="term" value="P:vesicle docking"/>
    <property type="evidence" value="ECO:0007669"/>
    <property type="project" value="TreeGrafter"/>
</dbReference>
<evidence type="ECO:0000256" key="6">
    <source>
        <dbReference type="SAM" id="Phobius"/>
    </source>
</evidence>
<accession>A0A9N9D9Z1</accession>
<keyword evidence="6" id="KW-0812">Transmembrane</keyword>
<evidence type="ECO:0000256" key="5">
    <source>
        <dbReference type="SAM" id="Coils"/>
    </source>
</evidence>
<dbReference type="InterPro" id="IPR000727">
    <property type="entry name" value="T_SNARE_dom"/>
</dbReference>
<evidence type="ECO:0000256" key="4">
    <source>
        <dbReference type="ARBA" id="ARBA00023136"/>
    </source>
</evidence>
<reference evidence="8" key="1">
    <citation type="submission" date="2021-06" db="EMBL/GenBank/DDBJ databases">
        <authorList>
            <person name="Kallberg Y."/>
            <person name="Tangrot J."/>
            <person name="Rosling A."/>
        </authorList>
    </citation>
    <scope>NUCLEOTIDE SEQUENCE</scope>
    <source>
        <strain evidence="8">BR232B</strain>
    </source>
</reference>
<protein>
    <submittedName>
        <fullName evidence="8">3033_t:CDS:1</fullName>
    </submittedName>
</protein>
<comment type="caution">
    <text evidence="8">The sequence shown here is derived from an EMBL/GenBank/DDBJ whole genome shotgun (WGS) entry which is preliminary data.</text>
</comment>
<dbReference type="GO" id="GO:0031201">
    <property type="term" value="C:SNARE complex"/>
    <property type="evidence" value="ECO:0007669"/>
    <property type="project" value="TreeGrafter"/>
</dbReference>
<dbReference type="PANTHER" id="PTHR19957">
    <property type="entry name" value="SYNTAXIN"/>
    <property type="match status" value="1"/>
</dbReference>
<dbReference type="InterPro" id="IPR045242">
    <property type="entry name" value="Syntaxin"/>
</dbReference>
<dbReference type="GO" id="GO:0006886">
    <property type="term" value="P:intracellular protein transport"/>
    <property type="evidence" value="ECO:0007669"/>
    <property type="project" value="TreeGrafter"/>
</dbReference>
<keyword evidence="4 6" id="KW-0472">Membrane</keyword>
<dbReference type="GO" id="GO:0006906">
    <property type="term" value="P:vesicle fusion"/>
    <property type="evidence" value="ECO:0007669"/>
    <property type="project" value="TreeGrafter"/>
</dbReference>
<dbReference type="SMART" id="SM00397">
    <property type="entry name" value="t_SNARE"/>
    <property type="match status" value="1"/>
</dbReference>
<proteinExistence type="predicted"/>
<comment type="subcellular location">
    <subcellularLocation>
        <location evidence="1">Membrane</location>
    </subcellularLocation>
</comment>
<dbReference type="PANTHER" id="PTHR19957:SF124">
    <property type="entry name" value="SYNTAXIN-8"/>
    <property type="match status" value="1"/>
</dbReference>
<keyword evidence="6" id="KW-1133">Transmembrane helix</keyword>
<feature type="domain" description="T-SNARE coiled-coil homology" evidence="7">
    <location>
        <begin position="140"/>
        <end position="202"/>
    </location>
</feature>
<evidence type="ECO:0000313" key="8">
    <source>
        <dbReference type="EMBL" id="CAG8630616.1"/>
    </source>
</evidence>
<evidence type="ECO:0000259" key="7">
    <source>
        <dbReference type="PROSITE" id="PS50192"/>
    </source>
</evidence>
<evidence type="ECO:0000256" key="2">
    <source>
        <dbReference type="ARBA" id="ARBA00022448"/>
    </source>
</evidence>
<dbReference type="EMBL" id="CAJVPI010001918">
    <property type="protein sequence ID" value="CAG8630616.1"/>
    <property type="molecule type" value="Genomic_DNA"/>
</dbReference>
<feature type="coiled-coil region" evidence="5">
    <location>
        <begin position="42"/>
        <end position="90"/>
    </location>
</feature>
<dbReference type="GO" id="GO:0005484">
    <property type="term" value="F:SNAP receptor activity"/>
    <property type="evidence" value="ECO:0007669"/>
    <property type="project" value="TreeGrafter"/>
</dbReference>
<dbReference type="SUPFAM" id="SSF58038">
    <property type="entry name" value="SNARE fusion complex"/>
    <property type="match status" value="1"/>
</dbReference>
<dbReference type="GO" id="GO:0012505">
    <property type="term" value="C:endomembrane system"/>
    <property type="evidence" value="ECO:0007669"/>
    <property type="project" value="TreeGrafter"/>
</dbReference>
<keyword evidence="9" id="KW-1185">Reference proteome</keyword>
<keyword evidence="3 5" id="KW-0175">Coiled coil</keyword>
<evidence type="ECO:0000313" key="9">
    <source>
        <dbReference type="Proteomes" id="UP000789739"/>
    </source>
</evidence>
<evidence type="ECO:0000256" key="1">
    <source>
        <dbReference type="ARBA" id="ARBA00004370"/>
    </source>
</evidence>
<evidence type="ECO:0000256" key="3">
    <source>
        <dbReference type="ARBA" id="ARBA00023054"/>
    </source>
</evidence>
<dbReference type="GO" id="GO:0000149">
    <property type="term" value="F:SNARE binding"/>
    <property type="evidence" value="ECO:0007669"/>
    <property type="project" value="TreeGrafter"/>
</dbReference>
<gene>
    <name evidence="8" type="ORF">PBRASI_LOCUS9229</name>
</gene>
<dbReference type="Proteomes" id="UP000789739">
    <property type="component" value="Unassembled WGS sequence"/>
</dbReference>
<dbReference type="PROSITE" id="PS50192">
    <property type="entry name" value="T_SNARE"/>
    <property type="match status" value="1"/>
</dbReference>